<evidence type="ECO:0000259" key="1">
    <source>
        <dbReference type="Pfam" id="PF13456"/>
    </source>
</evidence>
<evidence type="ECO:0000313" key="2">
    <source>
        <dbReference type="EMBL" id="KAF3512301.1"/>
    </source>
</evidence>
<organism evidence="2 3">
    <name type="scientific">Brassica cretica</name>
    <name type="common">Mustard</name>
    <dbReference type="NCBI Taxonomy" id="69181"/>
    <lineage>
        <taxon>Eukaryota</taxon>
        <taxon>Viridiplantae</taxon>
        <taxon>Streptophyta</taxon>
        <taxon>Embryophyta</taxon>
        <taxon>Tracheophyta</taxon>
        <taxon>Spermatophyta</taxon>
        <taxon>Magnoliopsida</taxon>
        <taxon>eudicotyledons</taxon>
        <taxon>Gunneridae</taxon>
        <taxon>Pentapetalae</taxon>
        <taxon>rosids</taxon>
        <taxon>malvids</taxon>
        <taxon>Brassicales</taxon>
        <taxon>Brassicaceae</taxon>
        <taxon>Brassiceae</taxon>
        <taxon>Brassica</taxon>
    </lineage>
</organism>
<comment type="caution">
    <text evidence="2">The sequence shown here is derived from an EMBL/GenBank/DDBJ whole genome shotgun (WGS) entry which is preliminary data.</text>
</comment>
<dbReference type="GO" id="GO:0004523">
    <property type="term" value="F:RNA-DNA hybrid ribonuclease activity"/>
    <property type="evidence" value="ECO:0007669"/>
    <property type="project" value="InterPro"/>
</dbReference>
<gene>
    <name evidence="2" type="ORF">F2Q69_00001970</name>
</gene>
<dbReference type="PANTHER" id="PTHR47074:SF53">
    <property type="entry name" value="REVERSE TRANSCRIPTASE-LIKE PROTEIN"/>
    <property type="match status" value="1"/>
</dbReference>
<dbReference type="Pfam" id="PF13456">
    <property type="entry name" value="RVT_3"/>
    <property type="match status" value="1"/>
</dbReference>
<dbReference type="AlphaFoldDB" id="A0A8S9PDP3"/>
<evidence type="ECO:0000313" key="3">
    <source>
        <dbReference type="Proteomes" id="UP000712600"/>
    </source>
</evidence>
<dbReference type="EMBL" id="QGKX02001521">
    <property type="protein sequence ID" value="KAF3512301.1"/>
    <property type="molecule type" value="Genomic_DNA"/>
</dbReference>
<dbReference type="InterPro" id="IPR052929">
    <property type="entry name" value="RNase_H-like_EbsB-rel"/>
</dbReference>
<name>A0A8S9PDP3_BRACR</name>
<reference evidence="2" key="1">
    <citation type="submission" date="2019-12" db="EMBL/GenBank/DDBJ databases">
        <title>Genome sequencing and annotation of Brassica cretica.</title>
        <authorList>
            <person name="Studholme D.J."/>
            <person name="Sarris P."/>
        </authorList>
    </citation>
    <scope>NUCLEOTIDE SEQUENCE</scope>
    <source>
        <strain evidence="2">PFS-109/04</strain>
        <tissue evidence="2">Leaf</tissue>
    </source>
</reference>
<feature type="domain" description="RNase H type-1" evidence="1">
    <location>
        <begin position="266"/>
        <end position="385"/>
    </location>
</feature>
<sequence length="417" mass="48235">MPLLAPSVPPGFPPKFVVAPEVFEQMQLYMDYTNPEERRIREFKMKMTLRDLSSNPGAQSSYLRHEDHPRVSCVQNKNLGMVFDFRMAETDEVISSVEGGMTHKALIPREPIQSALLPTELEEEEKKVALTMQRIVYLKLELAKLFQEEEEFWKLKSKKNWLQSGDKNTKAFHGWAKTRKMKNNIPKLFPPNEVRRIKQMVPGEVNDCYVWAHSRHKAYTVKTGYEMLAKAKTRTPSCMLKLKNPWSDYLEICWSPPENGVIKCNIHANWRNAHLHSGIAWIARDQSGNVSHHARDVLIHAPNRMVVELRCVIWTLMSLSDIGITKVIIASDYNEVMEAIKSPLQWPRYRDLLHQVMKLKEKFTMVVFEGEKISANGIARDIAKSVLRDGKFQSYLALGGPSWLHERLARERNRSDL</sequence>
<dbReference type="InterPro" id="IPR044730">
    <property type="entry name" value="RNase_H-like_dom_plant"/>
</dbReference>
<dbReference type="CDD" id="cd06222">
    <property type="entry name" value="RNase_H_like"/>
    <property type="match status" value="1"/>
</dbReference>
<protein>
    <recommendedName>
        <fullName evidence="1">RNase H type-1 domain-containing protein</fullName>
    </recommendedName>
</protein>
<dbReference type="InterPro" id="IPR002156">
    <property type="entry name" value="RNaseH_domain"/>
</dbReference>
<dbReference type="InterPro" id="IPR036397">
    <property type="entry name" value="RNaseH_sf"/>
</dbReference>
<dbReference type="Gene3D" id="3.30.420.10">
    <property type="entry name" value="Ribonuclease H-like superfamily/Ribonuclease H"/>
    <property type="match status" value="1"/>
</dbReference>
<accession>A0A8S9PDP3</accession>
<dbReference type="Proteomes" id="UP000712600">
    <property type="component" value="Unassembled WGS sequence"/>
</dbReference>
<dbReference type="PANTHER" id="PTHR47074">
    <property type="entry name" value="BNAC02G40300D PROTEIN"/>
    <property type="match status" value="1"/>
</dbReference>
<proteinExistence type="predicted"/>
<dbReference type="GO" id="GO:0003676">
    <property type="term" value="F:nucleic acid binding"/>
    <property type="evidence" value="ECO:0007669"/>
    <property type="project" value="InterPro"/>
</dbReference>